<feature type="domain" description="Penicillin-binding protein transpeptidase" evidence="19">
    <location>
        <begin position="329"/>
        <end position="601"/>
    </location>
</feature>
<dbReference type="GO" id="GO:0008360">
    <property type="term" value="P:regulation of cell shape"/>
    <property type="evidence" value="ECO:0007669"/>
    <property type="project" value="UniProtKB-KW"/>
</dbReference>
<dbReference type="GO" id="GO:0009252">
    <property type="term" value="P:peptidoglycan biosynthetic process"/>
    <property type="evidence" value="ECO:0007669"/>
    <property type="project" value="UniProtKB-KW"/>
</dbReference>
<evidence type="ECO:0000256" key="16">
    <source>
        <dbReference type="ARBA" id="ARBA00034000"/>
    </source>
</evidence>
<dbReference type="EMBL" id="VDUW01000006">
    <property type="protein sequence ID" value="TXL64001.1"/>
    <property type="molecule type" value="Genomic_DNA"/>
</dbReference>
<evidence type="ECO:0000256" key="10">
    <source>
        <dbReference type="ARBA" id="ARBA00022960"/>
    </source>
</evidence>
<organism evidence="21 22">
    <name type="scientific">Cerasibacillus terrae</name>
    <dbReference type="NCBI Taxonomy" id="2498845"/>
    <lineage>
        <taxon>Bacteria</taxon>
        <taxon>Bacillati</taxon>
        <taxon>Bacillota</taxon>
        <taxon>Bacilli</taxon>
        <taxon>Bacillales</taxon>
        <taxon>Bacillaceae</taxon>
        <taxon>Cerasibacillus</taxon>
    </lineage>
</organism>
<keyword evidence="9" id="KW-0378">Hydrolase</keyword>
<dbReference type="Pfam" id="PF00905">
    <property type="entry name" value="Transpeptidase"/>
    <property type="match status" value="1"/>
</dbReference>
<keyword evidence="10" id="KW-0133">Cell shape</keyword>
<dbReference type="InterPro" id="IPR023346">
    <property type="entry name" value="Lysozyme-like_dom_sf"/>
</dbReference>
<gene>
    <name evidence="21" type="ORF">FHP05_09935</name>
</gene>
<comment type="catalytic activity">
    <reaction evidence="17">
        <text>[GlcNAc-(1-&gt;4)-Mur2Ac(oyl-L-Ala-gamma-D-Glu-L-Lys-D-Ala-D-Ala)](n)-di-trans,octa-cis-undecaprenyl diphosphate + beta-D-GlcNAc-(1-&gt;4)-Mur2Ac(oyl-L-Ala-gamma-D-Glu-L-Lys-D-Ala-D-Ala)-di-trans,octa-cis-undecaprenyl diphosphate = [GlcNAc-(1-&gt;4)-Mur2Ac(oyl-L-Ala-gamma-D-Glu-L-Lys-D-Ala-D-Ala)](n+1)-di-trans,octa-cis-undecaprenyl diphosphate + di-trans,octa-cis-undecaprenyl diphosphate + H(+)</text>
        <dbReference type="Rhea" id="RHEA:23708"/>
        <dbReference type="Rhea" id="RHEA-COMP:9602"/>
        <dbReference type="Rhea" id="RHEA-COMP:9603"/>
        <dbReference type="ChEBI" id="CHEBI:15378"/>
        <dbReference type="ChEBI" id="CHEBI:58405"/>
        <dbReference type="ChEBI" id="CHEBI:60033"/>
        <dbReference type="ChEBI" id="CHEBI:78435"/>
        <dbReference type="EC" id="2.4.99.28"/>
    </reaction>
</comment>
<dbReference type="PANTHER" id="PTHR32282:SF32">
    <property type="entry name" value="PENICILLIN-BINDING PROTEIN 2A"/>
    <property type="match status" value="1"/>
</dbReference>
<keyword evidence="3" id="KW-1003">Cell membrane</keyword>
<dbReference type="SUPFAM" id="SSF56601">
    <property type="entry name" value="beta-lactamase/transpeptidase-like"/>
    <property type="match status" value="1"/>
</dbReference>
<dbReference type="InterPro" id="IPR001460">
    <property type="entry name" value="PCN-bd_Tpept"/>
</dbReference>
<evidence type="ECO:0000256" key="8">
    <source>
        <dbReference type="ARBA" id="ARBA00022692"/>
    </source>
</evidence>
<dbReference type="InterPro" id="IPR012338">
    <property type="entry name" value="Beta-lactam/transpept-like"/>
</dbReference>
<evidence type="ECO:0000256" key="11">
    <source>
        <dbReference type="ARBA" id="ARBA00022984"/>
    </source>
</evidence>
<dbReference type="GO" id="GO:0071555">
    <property type="term" value="P:cell wall organization"/>
    <property type="evidence" value="ECO:0007669"/>
    <property type="project" value="UniProtKB-KW"/>
</dbReference>
<evidence type="ECO:0000256" key="14">
    <source>
        <dbReference type="ARBA" id="ARBA00023268"/>
    </source>
</evidence>
<comment type="similarity">
    <text evidence="1">In the C-terminal section; belongs to the transpeptidase family.</text>
</comment>
<keyword evidence="12 18" id="KW-1133">Transmembrane helix</keyword>
<comment type="caution">
    <text evidence="21">The sequence shown here is derived from an EMBL/GenBank/DDBJ whole genome shotgun (WGS) entry which is preliminary data.</text>
</comment>
<sequence>MKTWINKIVQSIPKKLRWPLLVISVILFISITGYTLILYGGKLLVDEEKLILPATTTLETADGEIIHQLYEENRIPVTIDQIPEHVKKAFVSVEDRRFYEHAGVDFKSVLRAIIKDIIARSKVEGASTITQQVAKNIFFSNDKTWMRKTKEVMVAIYLERHYSKDKILELYLNVVYFGHGVYGIEAASQKFFTKSVEELSLTEGALLAGLVKAPNGYSPIKHPEKAKERRNTVLKTMDVSGVLTTEERVQEQGKTLGLDVKEHSQRPWNATYIDLVTKEAARNHQLTMDELKRGGYRMVINLDEKAQQIAYEQFQKDYYFPGNVKDVEGAFVMTKHGEGKVVAAIGGRNFQFGHLNRVTVNRQPGSTMKPIAVYGPAMMKEYQPFTILPDQKGIVGKNTPVNSNGEYAGYVSLYTALMQSKNTSAVWTLDQIGVDYAKQFLKKMEIELPHDKNLSIALGGLHDGINPLQLVNAYATFANYGIYTPAETIQTIYNRNNELIYEKEISETEVFTPQVSWNMIEMLSETVNQGTAKAGTYQKALAGKTGTAEHPHVSGKNKDIWFAGFTPEYTLTTWIGYDQSDKNHYLTGGSSYPTELTKQILTKLDKQKGLTETFTKPEEVASVPKPIILPTITDVKASVEWGGITLLQGRISWEGTDDKRIEYRIYRVTPDIDERVGEVKGKNEFIIRDFSLLQTHEYYIVPYDPLTKMEGKRSEIVEISR</sequence>
<dbReference type="RefSeq" id="WP_147667819.1">
    <property type="nucleotide sequence ID" value="NZ_VDUW01000006.1"/>
</dbReference>
<keyword evidence="8 18" id="KW-0812">Transmembrane</keyword>
<comment type="similarity">
    <text evidence="2">In the N-terminal section; belongs to the glycosyltransferase 51 family.</text>
</comment>
<evidence type="ECO:0000313" key="21">
    <source>
        <dbReference type="EMBL" id="TXL64001.1"/>
    </source>
</evidence>
<feature type="domain" description="Glycosyl transferase family 51" evidence="20">
    <location>
        <begin position="63"/>
        <end position="237"/>
    </location>
</feature>
<dbReference type="FunFam" id="1.10.3810.10:FF:000001">
    <property type="entry name" value="Penicillin-binding protein 1A"/>
    <property type="match status" value="1"/>
</dbReference>
<evidence type="ECO:0000256" key="13">
    <source>
        <dbReference type="ARBA" id="ARBA00023136"/>
    </source>
</evidence>
<dbReference type="InterPro" id="IPR036950">
    <property type="entry name" value="PBP_transglycosylase"/>
</dbReference>
<evidence type="ECO:0000256" key="5">
    <source>
        <dbReference type="ARBA" id="ARBA00022670"/>
    </source>
</evidence>
<evidence type="ECO:0000256" key="7">
    <source>
        <dbReference type="ARBA" id="ARBA00022679"/>
    </source>
</evidence>
<evidence type="ECO:0000256" key="3">
    <source>
        <dbReference type="ARBA" id="ARBA00022475"/>
    </source>
</evidence>
<keyword evidence="22" id="KW-1185">Reference proteome</keyword>
<dbReference type="GO" id="GO:0008955">
    <property type="term" value="F:peptidoglycan glycosyltransferase activity"/>
    <property type="evidence" value="ECO:0007669"/>
    <property type="project" value="UniProtKB-EC"/>
</dbReference>
<keyword evidence="13 18" id="KW-0472">Membrane</keyword>
<keyword evidence="6" id="KW-0328">Glycosyltransferase</keyword>
<dbReference type="Gene3D" id="3.40.710.10">
    <property type="entry name" value="DD-peptidase/beta-lactamase superfamily"/>
    <property type="match status" value="1"/>
</dbReference>
<name>A0A5C8NSQ9_9BACI</name>
<dbReference type="Gene3D" id="1.10.3810.10">
    <property type="entry name" value="Biosynthetic peptidoglycan transglycosylase-like"/>
    <property type="match status" value="1"/>
</dbReference>
<dbReference type="SUPFAM" id="SSF53955">
    <property type="entry name" value="Lysozyme-like"/>
    <property type="match status" value="1"/>
</dbReference>
<dbReference type="GO" id="GO:0006508">
    <property type="term" value="P:proteolysis"/>
    <property type="evidence" value="ECO:0007669"/>
    <property type="project" value="UniProtKB-KW"/>
</dbReference>
<dbReference type="InterPro" id="IPR050396">
    <property type="entry name" value="Glycosyltr_51/Transpeptidase"/>
</dbReference>
<evidence type="ECO:0000256" key="1">
    <source>
        <dbReference type="ARBA" id="ARBA00007090"/>
    </source>
</evidence>
<dbReference type="NCBIfam" id="TIGR02074">
    <property type="entry name" value="PBP_1a_fam"/>
    <property type="match status" value="1"/>
</dbReference>
<evidence type="ECO:0000256" key="9">
    <source>
        <dbReference type="ARBA" id="ARBA00022801"/>
    </source>
</evidence>
<evidence type="ECO:0000259" key="20">
    <source>
        <dbReference type="Pfam" id="PF00912"/>
    </source>
</evidence>
<dbReference type="GO" id="GO:0008658">
    <property type="term" value="F:penicillin binding"/>
    <property type="evidence" value="ECO:0007669"/>
    <property type="project" value="InterPro"/>
</dbReference>
<keyword evidence="14" id="KW-0511">Multifunctional enzyme</keyword>
<keyword evidence="15" id="KW-0961">Cell wall biogenesis/degradation</keyword>
<proteinExistence type="inferred from homology"/>
<evidence type="ECO:0000256" key="12">
    <source>
        <dbReference type="ARBA" id="ARBA00022989"/>
    </source>
</evidence>
<keyword evidence="11" id="KW-0573">Peptidoglycan synthesis</keyword>
<evidence type="ECO:0000256" key="6">
    <source>
        <dbReference type="ARBA" id="ARBA00022676"/>
    </source>
</evidence>
<evidence type="ECO:0000256" key="15">
    <source>
        <dbReference type="ARBA" id="ARBA00023316"/>
    </source>
</evidence>
<reference evidence="21 22" key="1">
    <citation type="submission" date="2019-06" db="EMBL/GenBank/DDBJ databases">
        <title>Cerasibacillus sp. nov., isolated from maize field.</title>
        <authorList>
            <person name="Lin S.-Y."/>
            <person name="Tsai C.-F."/>
            <person name="Young C.-C."/>
        </authorList>
    </citation>
    <scope>NUCLEOTIDE SEQUENCE [LARGE SCALE GENOMIC DNA]</scope>
    <source>
        <strain evidence="21 22">CC-CFT480</strain>
    </source>
</reference>
<keyword evidence="5" id="KW-0645">Protease</keyword>
<dbReference type="Pfam" id="PF00912">
    <property type="entry name" value="Transgly"/>
    <property type="match status" value="1"/>
</dbReference>
<evidence type="ECO:0000259" key="19">
    <source>
        <dbReference type="Pfam" id="PF00905"/>
    </source>
</evidence>
<evidence type="ECO:0000256" key="2">
    <source>
        <dbReference type="ARBA" id="ARBA00007739"/>
    </source>
</evidence>
<evidence type="ECO:0000256" key="17">
    <source>
        <dbReference type="ARBA" id="ARBA00049902"/>
    </source>
</evidence>
<dbReference type="AlphaFoldDB" id="A0A5C8NSQ9"/>
<protein>
    <submittedName>
        <fullName evidence="21">Penicillin-binding protein</fullName>
    </submittedName>
</protein>
<evidence type="ECO:0000256" key="18">
    <source>
        <dbReference type="SAM" id="Phobius"/>
    </source>
</evidence>
<evidence type="ECO:0000313" key="22">
    <source>
        <dbReference type="Proteomes" id="UP000321574"/>
    </source>
</evidence>
<comment type="catalytic activity">
    <reaction evidence="16">
        <text>Preferential cleavage: (Ac)2-L-Lys-D-Ala-|-D-Ala. Also transpeptidation of peptidyl-alanyl moieties that are N-acyl substituents of D-alanine.</text>
        <dbReference type="EC" id="3.4.16.4"/>
    </reaction>
</comment>
<evidence type="ECO:0000256" key="4">
    <source>
        <dbReference type="ARBA" id="ARBA00022645"/>
    </source>
</evidence>
<dbReference type="PANTHER" id="PTHR32282">
    <property type="entry name" value="BINDING PROTEIN TRANSPEPTIDASE, PUTATIVE-RELATED"/>
    <property type="match status" value="1"/>
</dbReference>
<dbReference type="Proteomes" id="UP000321574">
    <property type="component" value="Unassembled WGS sequence"/>
</dbReference>
<keyword evidence="7" id="KW-0808">Transferase</keyword>
<feature type="transmembrane region" description="Helical" evidence="18">
    <location>
        <begin position="20"/>
        <end position="41"/>
    </location>
</feature>
<dbReference type="OrthoDB" id="9766909at2"/>
<dbReference type="InterPro" id="IPR001264">
    <property type="entry name" value="Glyco_trans_51"/>
</dbReference>
<dbReference type="GO" id="GO:0030288">
    <property type="term" value="C:outer membrane-bounded periplasmic space"/>
    <property type="evidence" value="ECO:0007669"/>
    <property type="project" value="TreeGrafter"/>
</dbReference>
<accession>A0A5C8NSQ9</accession>
<dbReference type="GO" id="GO:0009002">
    <property type="term" value="F:serine-type D-Ala-D-Ala carboxypeptidase activity"/>
    <property type="evidence" value="ECO:0007669"/>
    <property type="project" value="UniProtKB-EC"/>
</dbReference>
<keyword evidence="4" id="KW-0121">Carboxypeptidase</keyword>